<feature type="transmembrane region" description="Helical" evidence="2">
    <location>
        <begin position="33"/>
        <end position="53"/>
    </location>
</feature>
<evidence type="ECO:0000256" key="2">
    <source>
        <dbReference type="SAM" id="Phobius"/>
    </source>
</evidence>
<reference evidence="3" key="1">
    <citation type="journal article" date="2021" name="IMA Fungus">
        <title>Genomic characterization of three marine fungi, including Emericellopsis atlantica sp. nov. with signatures of a generalist lifestyle and marine biomass degradation.</title>
        <authorList>
            <person name="Hagestad O.C."/>
            <person name="Hou L."/>
            <person name="Andersen J.H."/>
            <person name="Hansen E.H."/>
            <person name="Altermark B."/>
            <person name="Li C."/>
            <person name="Kuhnert E."/>
            <person name="Cox R.J."/>
            <person name="Crous P.W."/>
            <person name="Spatafora J.W."/>
            <person name="Lail K."/>
            <person name="Amirebrahimi M."/>
            <person name="Lipzen A."/>
            <person name="Pangilinan J."/>
            <person name="Andreopoulos W."/>
            <person name="Hayes R.D."/>
            <person name="Ng V."/>
            <person name="Grigoriev I.V."/>
            <person name="Jackson S.A."/>
            <person name="Sutton T.D.S."/>
            <person name="Dobson A.D.W."/>
            <person name="Rama T."/>
        </authorList>
    </citation>
    <scope>NUCLEOTIDE SEQUENCE</scope>
    <source>
        <strain evidence="3">TRa3180A</strain>
    </source>
</reference>
<protein>
    <submittedName>
        <fullName evidence="3">Chitin synthesis regulation, resistance to congo red-domain-containing protein</fullName>
    </submittedName>
</protein>
<dbReference type="OrthoDB" id="3556830at2759"/>
<dbReference type="PANTHER" id="PTHR28187">
    <property type="entry name" value="PROTEIN RCR1-RELATED"/>
    <property type="match status" value="1"/>
</dbReference>
<dbReference type="EMBL" id="MU253791">
    <property type="protein sequence ID" value="KAG9246821.1"/>
    <property type="molecule type" value="Genomic_DNA"/>
</dbReference>
<gene>
    <name evidence="3" type="ORF">BJ878DRAFT_495502</name>
</gene>
<accession>A0A9P7Z7R0</accession>
<feature type="compositionally biased region" description="Polar residues" evidence="1">
    <location>
        <begin position="103"/>
        <end position="118"/>
    </location>
</feature>
<dbReference type="GO" id="GO:0016192">
    <property type="term" value="P:vesicle-mediated transport"/>
    <property type="evidence" value="ECO:0007669"/>
    <property type="project" value="TreeGrafter"/>
</dbReference>
<proteinExistence type="predicted"/>
<organism evidence="3 4">
    <name type="scientific">Calycina marina</name>
    <dbReference type="NCBI Taxonomy" id="1763456"/>
    <lineage>
        <taxon>Eukaryota</taxon>
        <taxon>Fungi</taxon>
        <taxon>Dikarya</taxon>
        <taxon>Ascomycota</taxon>
        <taxon>Pezizomycotina</taxon>
        <taxon>Leotiomycetes</taxon>
        <taxon>Helotiales</taxon>
        <taxon>Pezizellaceae</taxon>
        <taxon>Calycina</taxon>
    </lineage>
</organism>
<feature type="region of interest" description="Disordered" evidence="1">
    <location>
        <begin position="82"/>
        <end position="166"/>
    </location>
</feature>
<keyword evidence="2" id="KW-0812">Transmembrane</keyword>
<evidence type="ECO:0000313" key="4">
    <source>
        <dbReference type="Proteomes" id="UP000887226"/>
    </source>
</evidence>
<evidence type="ECO:0000256" key="1">
    <source>
        <dbReference type="SAM" id="MobiDB-lite"/>
    </source>
</evidence>
<evidence type="ECO:0000313" key="3">
    <source>
        <dbReference type="EMBL" id="KAG9246821.1"/>
    </source>
</evidence>
<dbReference type="Proteomes" id="UP000887226">
    <property type="component" value="Unassembled WGS sequence"/>
</dbReference>
<sequence length="166" mass="18317">MAPTLSKRYTYCQDQFGDIYSCNGSAWDSWGRWVALVLIIVVVLFFAFLCSCTNARRRRRNGMAPMYGTGWIPAGNKYQRNGNYGGAAPPYGGAPAPPYTGPSNIPNQNTGTTFNSNDGYYGGHNQSPYAQPQQEYELQPPQNTYHSPRGEDPVYQPPPGAPPAKR</sequence>
<dbReference type="AlphaFoldDB" id="A0A9P7Z7R0"/>
<keyword evidence="2" id="KW-0472">Membrane</keyword>
<name>A0A9P7Z7R0_9HELO</name>
<dbReference type="InterPro" id="IPR020999">
    <property type="entry name" value="Chitin_synth_reg_RCR"/>
</dbReference>
<feature type="compositionally biased region" description="Pro residues" evidence="1">
    <location>
        <begin position="155"/>
        <end position="166"/>
    </location>
</feature>
<dbReference type="Pfam" id="PF12273">
    <property type="entry name" value="RCR"/>
    <property type="match status" value="1"/>
</dbReference>
<dbReference type="PANTHER" id="PTHR28187:SF1">
    <property type="entry name" value="PROTEIN RCR1-RELATED"/>
    <property type="match status" value="1"/>
</dbReference>
<feature type="compositionally biased region" description="Low complexity" evidence="1">
    <location>
        <begin position="128"/>
        <end position="142"/>
    </location>
</feature>
<comment type="caution">
    <text evidence="3">The sequence shown here is derived from an EMBL/GenBank/DDBJ whole genome shotgun (WGS) entry which is preliminary data.</text>
</comment>
<keyword evidence="2" id="KW-1133">Transmembrane helix</keyword>
<keyword evidence="4" id="KW-1185">Reference proteome</keyword>